<evidence type="ECO:0000313" key="5">
    <source>
        <dbReference type="EMBL" id="MBE1202767.1"/>
    </source>
</evidence>
<sequence length="449" mass="48896">MTFTIPRRTILKGIGAAGLGTIIPGAIRPLHAASVAPITVVINQSPWFESFRKTVEAYEAETGNKVELDVNPFAGSLEKQRNSVRASEGQYDVLIMNSGWFTEMYAGGFVEAITDIDPGFKLDPDVYTLGDTIYYNAEKKSVTNDGKLMSIPVSPLIPMLYYRGDLYKEAGLSAPKTFAELEANARKLHNPPEMYGIVQRGARGPHTVAYDFYPYLYGMGGGIFKDQSAGDYSVTLNSTEGKEALDYYIRLAKEAGHPKTAASDQAEVIQAMVTGHSAHIMMVIAAWSQMDDPNKSAIVDKVEWAPPPSAPGLPTAPGLGHWLAGISKNVPDDRKRAAVEFLRWFQTKAAQLETAKAGGIPVNAAVYKEPIAEERKYRWMKPLAEALPHAVNIYQFPEASEVIAVLEVGLNRAVAGEVPSADALNGMSDEIEKIMAGHSYKTGKLDPIK</sequence>
<reference evidence="5 6" key="1">
    <citation type="submission" date="2020-09" db="EMBL/GenBank/DDBJ databases">
        <title>Draft Genome Sequence of Aminobacter carboxidus type strain DSM 1086, a soil Gram-negative carboxydobacterium.</title>
        <authorList>
            <person name="Turrini P."/>
            <person name="Tescari M."/>
            <person name="Artuso I."/>
            <person name="Lugli G.A."/>
            <person name="Frangipani E."/>
            <person name="Ventura M."/>
            <person name="Visca P."/>
        </authorList>
    </citation>
    <scope>NUCLEOTIDE SEQUENCE [LARGE SCALE GENOMIC DNA]</scope>
    <source>
        <strain evidence="5 6">DSM 1086</strain>
    </source>
</reference>
<evidence type="ECO:0000313" key="6">
    <source>
        <dbReference type="Proteomes" id="UP000598227"/>
    </source>
</evidence>
<comment type="similarity">
    <text evidence="1">Belongs to the bacterial solute-binding protein 1 family.</text>
</comment>
<proteinExistence type="inferred from homology"/>
<evidence type="ECO:0000256" key="2">
    <source>
        <dbReference type="ARBA" id="ARBA00022448"/>
    </source>
</evidence>
<keyword evidence="4" id="KW-0574">Periplasm</keyword>
<dbReference type="RefSeq" id="WP_192565147.1">
    <property type="nucleotide sequence ID" value="NZ_JACZEP010000001.1"/>
</dbReference>
<dbReference type="PANTHER" id="PTHR30061">
    <property type="entry name" value="MALTOSE-BINDING PERIPLASMIC PROTEIN"/>
    <property type="match status" value="1"/>
</dbReference>
<evidence type="ECO:0000256" key="4">
    <source>
        <dbReference type="ARBA" id="ARBA00022764"/>
    </source>
</evidence>
<dbReference type="PANTHER" id="PTHR30061:SF50">
    <property type="entry name" value="MALTOSE_MALTODEXTRIN-BINDING PERIPLASMIC PROTEIN"/>
    <property type="match status" value="1"/>
</dbReference>
<dbReference type="InterPro" id="IPR006059">
    <property type="entry name" value="SBP"/>
</dbReference>
<name>A0ABR9GGH9_9HYPH</name>
<dbReference type="EMBL" id="JACZEP010000001">
    <property type="protein sequence ID" value="MBE1202767.1"/>
    <property type="molecule type" value="Genomic_DNA"/>
</dbReference>
<dbReference type="Gene3D" id="3.40.190.10">
    <property type="entry name" value="Periplasmic binding protein-like II"/>
    <property type="match status" value="2"/>
</dbReference>
<evidence type="ECO:0000256" key="3">
    <source>
        <dbReference type="ARBA" id="ARBA00022729"/>
    </source>
</evidence>
<dbReference type="InterPro" id="IPR006311">
    <property type="entry name" value="TAT_signal"/>
</dbReference>
<dbReference type="PROSITE" id="PS51318">
    <property type="entry name" value="TAT"/>
    <property type="match status" value="1"/>
</dbReference>
<evidence type="ECO:0000256" key="1">
    <source>
        <dbReference type="ARBA" id="ARBA00008520"/>
    </source>
</evidence>
<organism evidence="5 6">
    <name type="scientific">Aminobacter carboxidus</name>
    <dbReference type="NCBI Taxonomy" id="376165"/>
    <lineage>
        <taxon>Bacteria</taxon>
        <taxon>Pseudomonadati</taxon>
        <taxon>Pseudomonadota</taxon>
        <taxon>Alphaproteobacteria</taxon>
        <taxon>Hyphomicrobiales</taxon>
        <taxon>Phyllobacteriaceae</taxon>
        <taxon>Aminobacter</taxon>
    </lineage>
</organism>
<dbReference type="Proteomes" id="UP000598227">
    <property type="component" value="Unassembled WGS sequence"/>
</dbReference>
<comment type="caution">
    <text evidence="5">The sequence shown here is derived from an EMBL/GenBank/DDBJ whole genome shotgun (WGS) entry which is preliminary data.</text>
</comment>
<dbReference type="SUPFAM" id="SSF53850">
    <property type="entry name" value="Periplasmic binding protein-like II"/>
    <property type="match status" value="1"/>
</dbReference>
<keyword evidence="6" id="KW-1185">Reference proteome</keyword>
<gene>
    <name evidence="5" type="ORF">IHE39_00510</name>
</gene>
<dbReference type="Pfam" id="PF01547">
    <property type="entry name" value="SBP_bac_1"/>
    <property type="match status" value="1"/>
</dbReference>
<keyword evidence="2" id="KW-0813">Transport</keyword>
<keyword evidence="3" id="KW-0732">Signal</keyword>
<protein>
    <submittedName>
        <fullName evidence="5">Extracellular solute-binding protein</fullName>
    </submittedName>
</protein>
<accession>A0ABR9GGH9</accession>